<organism evidence="1 2">
    <name type="scientific">Methylobacterium nonmethylotrophicum</name>
    <dbReference type="NCBI Taxonomy" id="1141884"/>
    <lineage>
        <taxon>Bacteria</taxon>
        <taxon>Pseudomonadati</taxon>
        <taxon>Pseudomonadota</taxon>
        <taxon>Alphaproteobacteria</taxon>
        <taxon>Hyphomicrobiales</taxon>
        <taxon>Methylobacteriaceae</taxon>
        <taxon>Methylobacterium</taxon>
    </lineage>
</organism>
<proteinExistence type="predicted"/>
<dbReference type="PANTHER" id="PTHR43431">
    <property type="entry name" value="OXIDOREDUCTASE, SHORT CHAIN DEHYDROGENASE/REDUCTASE FAMILY (AFU_ORTHOLOGUE AFUA_5G14000)"/>
    <property type="match status" value="1"/>
</dbReference>
<dbReference type="Proteomes" id="UP000297535">
    <property type="component" value="Unassembled WGS sequence"/>
</dbReference>
<dbReference type="EMBL" id="SRLB01000005">
    <property type="protein sequence ID" value="TGE00663.1"/>
    <property type="molecule type" value="Genomic_DNA"/>
</dbReference>
<dbReference type="InterPro" id="IPR002347">
    <property type="entry name" value="SDR_fam"/>
</dbReference>
<keyword evidence="2" id="KW-1185">Reference proteome</keyword>
<evidence type="ECO:0000313" key="2">
    <source>
        <dbReference type="Proteomes" id="UP000297535"/>
    </source>
</evidence>
<accession>A0A4Z0NW24</accession>
<name>A0A4Z0NW24_9HYPH</name>
<reference evidence="1 2" key="1">
    <citation type="submission" date="2019-04" db="EMBL/GenBank/DDBJ databases">
        <authorList>
            <person name="Feng G."/>
            <person name="Zhu H."/>
        </authorList>
    </citation>
    <scope>NUCLEOTIDE SEQUENCE [LARGE SCALE GENOMIC DNA]</scope>
    <source>
        <strain evidence="1 2">6HR-1</strain>
    </source>
</reference>
<dbReference type="Pfam" id="PF00106">
    <property type="entry name" value="adh_short"/>
    <property type="match status" value="1"/>
</dbReference>
<evidence type="ECO:0000313" key="1">
    <source>
        <dbReference type="EMBL" id="TGE00663.1"/>
    </source>
</evidence>
<dbReference type="OrthoDB" id="5513072at2"/>
<gene>
    <name evidence="1" type="ORF">EU555_07920</name>
</gene>
<protein>
    <submittedName>
        <fullName evidence="1">SDR family NAD(P)-dependent oxidoreductase</fullName>
    </submittedName>
</protein>
<dbReference type="PANTHER" id="PTHR43431:SF7">
    <property type="entry name" value="OXIDOREDUCTASE, SHORT CHAIN DEHYDROGENASE_REDUCTASE FAMILY (AFU_ORTHOLOGUE AFUA_5G14000)"/>
    <property type="match status" value="1"/>
</dbReference>
<dbReference type="InterPro" id="IPR036291">
    <property type="entry name" value="NAD(P)-bd_dom_sf"/>
</dbReference>
<sequence length="252" mass="26494">MTFWRAGGDPPPIRTRGGTPVSLPYRTALIVGAGAGISAALARLLTAEGLRVGLAARDTEKLAGLTAETGAEAFPADAADPQAVADLFAQVESRLGEPDVVIYNASARAPGPLASLDPEAVRRAVAITAFGAFLVAREAARRMEPRGHGALLFTGATAGVKGFPLSAAFAMGKFALRGLAQSAARELGPKGIHVAHVVVDGAVRSARRPDPEDRPDSTLTPEGVARAYLELLRQPRDAWSFEVELRPWVERF</sequence>
<dbReference type="Gene3D" id="3.40.50.720">
    <property type="entry name" value="NAD(P)-binding Rossmann-like Domain"/>
    <property type="match status" value="1"/>
</dbReference>
<dbReference type="SUPFAM" id="SSF51735">
    <property type="entry name" value="NAD(P)-binding Rossmann-fold domains"/>
    <property type="match status" value="1"/>
</dbReference>
<dbReference type="PRINTS" id="PR00081">
    <property type="entry name" value="GDHRDH"/>
</dbReference>
<comment type="caution">
    <text evidence="1">The sequence shown here is derived from an EMBL/GenBank/DDBJ whole genome shotgun (WGS) entry which is preliminary data.</text>
</comment>
<dbReference type="AlphaFoldDB" id="A0A4Z0NW24"/>